<feature type="signal peptide" evidence="1">
    <location>
        <begin position="1"/>
        <end position="25"/>
    </location>
</feature>
<keyword evidence="3" id="KW-1185">Reference proteome</keyword>
<evidence type="ECO:0000313" key="3">
    <source>
        <dbReference type="Proteomes" id="UP000013306"/>
    </source>
</evidence>
<evidence type="ECO:0000256" key="1">
    <source>
        <dbReference type="SAM" id="SignalP"/>
    </source>
</evidence>
<name>A0ABM5NIP5_STRCR</name>
<sequence length="74" mass="7993">MKSKELIYLASTAILLAATANVVQAEENTPTTTDPEVAKAELQVKNDHQPQQGALAEVVSTDQQVKQETSVRKS</sequence>
<evidence type="ECO:0000313" key="2">
    <source>
        <dbReference type="EMBL" id="AGK70653.1"/>
    </source>
</evidence>
<dbReference type="EMBL" id="CP004409">
    <property type="protein sequence ID" value="AGK70653.1"/>
    <property type="molecule type" value="Genomic_DNA"/>
</dbReference>
<proteinExistence type="predicted"/>
<organism evidence="2 3">
    <name type="scientific">Streptococcus cristatus AS 1.3089</name>
    <dbReference type="NCBI Taxonomy" id="1302863"/>
    <lineage>
        <taxon>Bacteria</taxon>
        <taxon>Bacillati</taxon>
        <taxon>Bacillota</taxon>
        <taxon>Bacilli</taxon>
        <taxon>Lactobacillales</taxon>
        <taxon>Streptococcaceae</taxon>
        <taxon>Streptococcus</taxon>
    </lineage>
</organism>
<accession>A0ABM5NIP5</accession>
<gene>
    <name evidence="2" type="ORF">I872_02725</name>
</gene>
<reference evidence="2 3" key="1">
    <citation type="journal article" date="2013" name="Genome Announc.">
        <title>Complete Genome Sequence of an Oral Commensal, Streptococcus oligofermentans Strain AS 1.3089.</title>
        <authorList>
            <person name="Tong H."/>
            <person name="Shang N."/>
            <person name="Liu L."/>
            <person name="Wang X."/>
            <person name="Cai J."/>
            <person name="Dong X."/>
        </authorList>
    </citation>
    <scope>NUCLEOTIDE SEQUENCE [LARGE SCALE GENOMIC DNA]</scope>
    <source>
        <strain evidence="2 3">AS 1.3089</strain>
    </source>
</reference>
<keyword evidence="1" id="KW-0732">Signal</keyword>
<dbReference type="Proteomes" id="UP000013306">
    <property type="component" value="Chromosome"/>
</dbReference>
<protein>
    <submittedName>
        <fullName evidence="2">Uncharacterized protein</fullName>
    </submittedName>
</protein>
<feature type="chain" id="PRO_5047003559" evidence="1">
    <location>
        <begin position="26"/>
        <end position="74"/>
    </location>
</feature>